<reference evidence="4 5" key="1">
    <citation type="journal article" date="2023" name="Elife">
        <title>Identification of key yeast species and microbe-microbe interactions impacting larval growth of Drosophila in the wild.</title>
        <authorList>
            <person name="Mure A."/>
            <person name="Sugiura Y."/>
            <person name="Maeda R."/>
            <person name="Honda K."/>
            <person name="Sakurai N."/>
            <person name="Takahashi Y."/>
            <person name="Watada M."/>
            <person name="Katoh T."/>
            <person name="Gotoh A."/>
            <person name="Gotoh Y."/>
            <person name="Taniguchi I."/>
            <person name="Nakamura K."/>
            <person name="Hayashi T."/>
            <person name="Katayama T."/>
            <person name="Uemura T."/>
            <person name="Hattori Y."/>
        </authorList>
    </citation>
    <scope>NUCLEOTIDE SEQUENCE [LARGE SCALE GENOMIC DNA]</scope>
    <source>
        <strain evidence="4 5">SC-9</strain>
    </source>
</reference>
<dbReference type="RefSeq" id="XP_064855414.1">
    <property type="nucleotide sequence ID" value="XM_064999342.1"/>
</dbReference>
<dbReference type="InterPro" id="IPR036605">
    <property type="entry name" value="Mago_nashi_sf"/>
</dbReference>
<comment type="subcellular location">
    <subcellularLocation>
        <location evidence="1">Nucleus</location>
    </subcellularLocation>
</comment>
<evidence type="ECO:0000256" key="3">
    <source>
        <dbReference type="ARBA" id="ARBA00023242"/>
    </source>
</evidence>
<dbReference type="AlphaFoldDB" id="A0AAV5QUF7"/>
<name>A0AAV5QUF7_9ASCO</name>
<dbReference type="GO" id="GO:0008380">
    <property type="term" value="P:RNA splicing"/>
    <property type="evidence" value="ECO:0007669"/>
    <property type="project" value="InterPro"/>
</dbReference>
<dbReference type="GeneID" id="90076407"/>
<evidence type="ECO:0000313" key="4">
    <source>
        <dbReference type="EMBL" id="GMM38419.1"/>
    </source>
</evidence>
<evidence type="ECO:0000256" key="1">
    <source>
        <dbReference type="ARBA" id="ARBA00004123"/>
    </source>
</evidence>
<protein>
    <recommendedName>
        <fullName evidence="6">Mago nashi protein</fullName>
    </recommendedName>
</protein>
<sequence>MSGAESNKKHEPFYLRYYSGHRGRFGKEFIEFDISVEPGHEWGTMRYVNSSNYRRDELIRKKVTISKTVVKQIKIMIKECEVMKEKDSQWPPPGSSGGIEELEIRMGPEKIVFETKQIQTLSDIQKSSDPEGLRVFYYFVTDVKALVYSMMGLHYKIRPF</sequence>
<comment type="similarity">
    <text evidence="2">Belongs to the mago nashi family.</text>
</comment>
<dbReference type="FunFam" id="3.30.1560.10:FF:000001">
    <property type="entry name" value="Protein mago nashi homolog"/>
    <property type="match status" value="1"/>
</dbReference>
<proteinExistence type="inferred from homology"/>
<dbReference type="GO" id="GO:0035145">
    <property type="term" value="C:exon-exon junction complex"/>
    <property type="evidence" value="ECO:0007669"/>
    <property type="project" value="InterPro"/>
</dbReference>
<gene>
    <name evidence="4" type="ORF">DASC09_057580</name>
</gene>
<dbReference type="Proteomes" id="UP001360560">
    <property type="component" value="Unassembled WGS sequence"/>
</dbReference>
<comment type="caution">
    <text evidence="4">The sequence shown here is derived from an EMBL/GenBank/DDBJ whole genome shotgun (WGS) entry which is preliminary data.</text>
</comment>
<dbReference type="Gene3D" id="3.30.1560.10">
    <property type="entry name" value="Mago nashi"/>
    <property type="match status" value="1"/>
</dbReference>
<dbReference type="SUPFAM" id="SSF89817">
    <property type="entry name" value="Mago nashi protein"/>
    <property type="match status" value="1"/>
</dbReference>
<keyword evidence="5" id="KW-1185">Reference proteome</keyword>
<evidence type="ECO:0000256" key="2">
    <source>
        <dbReference type="ARBA" id="ARBA00009270"/>
    </source>
</evidence>
<dbReference type="PANTHER" id="PTHR12638">
    <property type="entry name" value="PROTEIN MAGO NASHI HOMOLOG"/>
    <property type="match status" value="1"/>
</dbReference>
<keyword evidence="3" id="KW-0539">Nucleus</keyword>
<dbReference type="InterPro" id="IPR004023">
    <property type="entry name" value="Mago_nashi"/>
</dbReference>
<accession>A0AAV5QUF7</accession>
<evidence type="ECO:0008006" key="6">
    <source>
        <dbReference type="Google" id="ProtNLM"/>
    </source>
</evidence>
<organism evidence="4 5">
    <name type="scientific">Saccharomycopsis crataegensis</name>
    <dbReference type="NCBI Taxonomy" id="43959"/>
    <lineage>
        <taxon>Eukaryota</taxon>
        <taxon>Fungi</taxon>
        <taxon>Dikarya</taxon>
        <taxon>Ascomycota</taxon>
        <taxon>Saccharomycotina</taxon>
        <taxon>Saccharomycetes</taxon>
        <taxon>Saccharomycopsidaceae</taxon>
        <taxon>Saccharomycopsis</taxon>
    </lineage>
</organism>
<dbReference type="PANTHER" id="PTHR12638:SF0">
    <property type="entry name" value="MAGO HOMOLOG, EXON JUNCTION COMPLEX SUBUNIT-RELATED"/>
    <property type="match status" value="1"/>
</dbReference>
<evidence type="ECO:0000313" key="5">
    <source>
        <dbReference type="Proteomes" id="UP001360560"/>
    </source>
</evidence>
<dbReference type="EMBL" id="BTFZ01000020">
    <property type="protein sequence ID" value="GMM38419.1"/>
    <property type="molecule type" value="Genomic_DNA"/>
</dbReference>
<dbReference type="Pfam" id="PF02792">
    <property type="entry name" value="Mago_nashi"/>
    <property type="match status" value="1"/>
</dbReference>